<evidence type="ECO:0000313" key="1">
    <source>
        <dbReference type="EMBL" id="GBP40705.1"/>
    </source>
</evidence>
<dbReference type="AlphaFoldDB" id="A0A4C1VSC6"/>
<reference evidence="1 2" key="1">
    <citation type="journal article" date="2019" name="Commun. Biol.">
        <title>The bagworm genome reveals a unique fibroin gene that provides high tensile strength.</title>
        <authorList>
            <person name="Kono N."/>
            <person name="Nakamura H."/>
            <person name="Ohtoshi R."/>
            <person name="Tomita M."/>
            <person name="Numata K."/>
            <person name="Arakawa K."/>
        </authorList>
    </citation>
    <scope>NUCLEOTIDE SEQUENCE [LARGE SCALE GENOMIC DNA]</scope>
</reference>
<dbReference type="EMBL" id="BGZK01000386">
    <property type="protein sequence ID" value="GBP40705.1"/>
    <property type="molecule type" value="Genomic_DNA"/>
</dbReference>
<proteinExistence type="predicted"/>
<dbReference type="Proteomes" id="UP000299102">
    <property type="component" value="Unassembled WGS sequence"/>
</dbReference>
<protein>
    <submittedName>
        <fullName evidence="1">Uncharacterized protein</fullName>
    </submittedName>
</protein>
<organism evidence="1 2">
    <name type="scientific">Eumeta variegata</name>
    <name type="common">Bagworm moth</name>
    <name type="synonym">Eumeta japonica</name>
    <dbReference type="NCBI Taxonomy" id="151549"/>
    <lineage>
        <taxon>Eukaryota</taxon>
        <taxon>Metazoa</taxon>
        <taxon>Ecdysozoa</taxon>
        <taxon>Arthropoda</taxon>
        <taxon>Hexapoda</taxon>
        <taxon>Insecta</taxon>
        <taxon>Pterygota</taxon>
        <taxon>Neoptera</taxon>
        <taxon>Endopterygota</taxon>
        <taxon>Lepidoptera</taxon>
        <taxon>Glossata</taxon>
        <taxon>Ditrysia</taxon>
        <taxon>Tineoidea</taxon>
        <taxon>Psychidae</taxon>
        <taxon>Oiketicinae</taxon>
        <taxon>Eumeta</taxon>
    </lineage>
</organism>
<sequence>MGDSQMIHRTCVRVSSAEDEARDKLDGDLPTKNPFVRLLVSIGGGDHLQSDGSHAHSPLKNVIKNNMIRNQYVQTSIEATSRYAVRTLSLIKPTAVYNFRSVIDLSISQTGEC</sequence>
<dbReference type="OrthoDB" id="7450200at2759"/>
<evidence type="ECO:0000313" key="2">
    <source>
        <dbReference type="Proteomes" id="UP000299102"/>
    </source>
</evidence>
<accession>A0A4C1VSC6</accession>
<comment type="caution">
    <text evidence="1">The sequence shown here is derived from an EMBL/GenBank/DDBJ whole genome shotgun (WGS) entry which is preliminary data.</text>
</comment>
<name>A0A4C1VSC6_EUMVA</name>
<gene>
    <name evidence="1" type="ORF">EVAR_36441_1</name>
</gene>
<keyword evidence="2" id="KW-1185">Reference proteome</keyword>